<evidence type="ECO:0000313" key="5">
    <source>
        <dbReference type="Proteomes" id="UP000771797"/>
    </source>
</evidence>
<proteinExistence type="predicted"/>
<dbReference type="PANTHER" id="PTHR35603:SF2">
    <property type="entry name" value="OUTER MEMBRANE LIPOPROTEIN"/>
    <property type="match status" value="1"/>
</dbReference>
<dbReference type="InterPro" id="IPR051407">
    <property type="entry name" value="Bact_OM_lipoprot/Surf_antigen"/>
</dbReference>
<dbReference type="Proteomes" id="UP000771797">
    <property type="component" value="Unassembled WGS sequence"/>
</dbReference>
<feature type="domain" description="Glycine zipper 2TM" evidence="3">
    <location>
        <begin position="74"/>
        <end position="114"/>
    </location>
</feature>
<protein>
    <recommendedName>
        <fullName evidence="3">Glycine zipper 2TM domain-containing protein</fullName>
    </recommendedName>
</protein>
<dbReference type="PANTHER" id="PTHR35603">
    <property type="match status" value="1"/>
</dbReference>
<accession>A0ABQ6YAF3</accession>
<name>A0ABQ6YAF3_9GAMM</name>
<evidence type="ECO:0000259" key="3">
    <source>
        <dbReference type="Pfam" id="PF05433"/>
    </source>
</evidence>
<reference evidence="4 5" key="1">
    <citation type="submission" date="2012-09" db="EMBL/GenBank/DDBJ databases">
        <title>Genome Sequence of alkane-degrading Bacterium Alcanivorax sp. 6-D-6.</title>
        <authorList>
            <person name="Lai Q."/>
            <person name="Shao Z."/>
        </authorList>
    </citation>
    <scope>NUCLEOTIDE SEQUENCE [LARGE SCALE GENOMIC DNA]</scope>
    <source>
        <strain evidence="4 5">6-D-6</strain>
    </source>
</reference>
<dbReference type="RefSeq" id="WP_133492140.1">
    <property type="nucleotide sequence ID" value="NZ_AQPF01000006.1"/>
</dbReference>
<evidence type="ECO:0000256" key="2">
    <source>
        <dbReference type="ARBA" id="ARBA00023136"/>
    </source>
</evidence>
<dbReference type="NCBIfam" id="NF008437">
    <property type="entry name" value="PRK11280.1"/>
    <property type="match status" value="1"/>
</dbReference>
<dbReference type="Pfam" id="PF05433">
    <property type="entry name" value="Rick_17kDa_Anti"/>
    <property type="match status" value="1"/>
</dbReference>
<keyword evidence="2" id="KW-0472">Membrane</keyword>
<dbReference type="InterPro" id="IPR008816">
    <property type="entry name" value="Gly_zipper_2TM_dom"/>
</dbReference>
<sequence>MKSAALVALTVVGTVAVAGIGYGAYQAIAPKQSGYAEVTNVEPIVKKWQEPREVCQDVAVQRQAPVKDQHRITGSAIGAVVGGVIGHQFGGGSGKDAATAGGAIVGGIAGNQAQKKMQQNNTVTSTERRCNTVMDDKSSVEGYEVTYLFDGKEDTIKMDNKPGDRLRIEDGHVITQ</sequence>
<comment type="subcellular location">
    <subcellularLocation>
        <location evidence="1">Membrane</location>
    </subcellularLocation>
</comment>
<keyword evidence="5" id="KW-1185">Reference proteome</keyword>
<organism evidence="4 5">
    <name type="scientific">Alcanivorax xiamenensis</name>
    <dbReference type="NCBI Taxonomy" id="1177156"/>
    <lineage>
        <taxon>Bacteria</taxon>
        <taxon>Pseudomonadati</taxon>
        <taxon>Pseudomonadota</taxon>
        <taxon>Gammaproteobacteria</taxon>
        <taxon>Oceanospirillales</taxon>
        <taxon>Alcanivoracaceae</taxon>
        <taxon>Alcanivorax</taxon>
    </lineage>
</organism>
<comment type="caution">
    <text evidence="4">The sequence shown here is derived from an EMBL/GenBank/DDBJ whole genome shotgun (WGS) entry which is preliminary data.</text>
</comment>
<evidence type="ECO:0000256" key="1">
    <source>
        <dbReference type="ARBA" id="ARBA00004370"/>
    </source>
</evidence>
<dbReference type="EMBL" id="AQPF01000006">
    <property type="protein sequence ID" value="KAF0806836.1"/>
    <property type="molecule type" value="Genomic_DNA"/>
</dbReference>
<gene>
    <name evidence="4" type="ORF">A6D6_01200</name>
</gene>
<evidence type="ECO:0000313" key="4">
    <source>
        <dbReference type="EMBL" id="KAF0806836.1"/>
    </source>
</evidence>